<organism evidence="3 4">
    <name type="scientific">Mustela putorius furo</name>
    <name type="common">European domestic ferret</name>
    <name type="synonym">Mustela furo</name>
    <dbReference type="NCBI Taxonomy" id="9669"/>
    <lineage>
        <taxon>Eukaryota</taxon>
        <taxon>Metazoa</taxon>
        <taxon>Chordata</taxon>
        <taxon>Craniata</taxon>
        <taxon>Vertebrata</taxon>
        <taxon>Euteleostomi</taxon>
        <taxon>Mammalia</taxon>
        <taxon>Eutheria</taxon>
        <taxon>Laurasiatheria</taxon>
        <taxon>Carnivora</taxon>
        <taxon>Caniformia</taxon>
        <taxon>Musteloidea</taxon>
        <taxon>Mustelidae</taxon>
        <taxon>Mustelinae</taxon>
        <taxon>Mustela</taxon>
    </lineage>
</organism>
<name>A0A8U0RZU7_MUSPF</name>
<dbReference type="PANTHER" id="PTHR46583">
    <property type="entry name" value="REGULATOR OF G-PROTEIN SIGNALING 22"/>
    <property type="match status" value="1"/>
</dbReference>
<dbReference type="Gene3D" id="1.10.167.10">
    <property type="entry name" value="Regulator of G-protein Signalling 4, domain 2"/>
    <property type="match status" value="4"/>
</dbReference>
<evidence type="ECO:0000313" key="4">
    <source>
        <dbReference type="RefSeq" id="XP_044933920.1"/>
    </source>
</evidence>
<protein>
    <submittedName>
        <fullName evidence="4">Regulator of G-protein signaling 22 isoform X1</fullName>
    </submittedName>
</protein>
<dbReference type="GO" id="GO:0009966">
    <property type="term" value="P:regulation of signal transduction"/>
    <property type="evidence" value="ECO:0007669"/>
    <property type="project" value="InterPro"/>
</dbReference>
<evidence type="ECO:0000256" key="1">
    <source>
        <dbReference type="SAM" id="MobiDB-lite"/>
    </source>
</evidence>
<reference evidence="4" key="1">
    <citation type="submission" date="2025-08" db="UniProtKB">
        <authorList>
            <consortium name="RefSeq"/>
        </authorList>
    </citation>
    <scope>IDENTIFICATION</scope>
    <source>
        <tissue evidence="4">Brain</tissue>
    </source>
</reference>
<gene>
    <name evidence="4" type="primary">RGS22</name>
</gene>
<keyword evidence="3" id="KW-1185">Reference proteome</keyword>
<dbReference type="Pfam" id="PF00615">
    <property type="entry name" value="RGS"/>
    <property type="match status" value="3"/>
</dbReference>
<dbReference type="FunFam" id="1.10.167.10:FF:000011">
    <property type="entry name" value="Regulator of G protein signaling 22"/>
    <property type="match status" value="1"/>
</dbReference>
<dbReference type="PANTHER" id="PTHR46583:SF1">
    <property type="entry name" value="REGULATOR OF G-PROTEIN SIGNALING 22"/>
    <property type="match status" value="1"/>
</dbReference>
<evidence type="ECO:0000259" key="2">
    <source>
        <dbReference type="PROSITE" id="PS50132"/>
    </source>
</evidence>
<dbReference type="Proteomes" id="UP000000715">
    <property type="component" value="Unplaced"/>
</dbReference>
<dbReference type="PROSITE" id="PS50132">
    <property type="entry name" value="RGS"/>
    <property type="match status" value="2"/>
</dbReference>
<dbReference type="GO" id="GO:0001965">
    <property type="term" value="F:G-protein alpha-subunit binding"/>
    <property type="evidence" value="ECO:0007669"/>
    <property type="project" value="InterPro"/>
</dbReference>
<dbReference type="GO" id="GO:0005737">
    <property type="term" value="C:cytoplasm"/>
    <property type="evidence" value="ECO:0007669"/>
    <property type="project" value="TreeGrafter"/>
</dbReference>
<feature type="region of interest" description="Disordered" evidence="1">
    <location>
        <begin position="254"/>
        <end position="278"/>
    </location>
</feature>
<dbReference type="InterPro" id="IPR016137">
    <property type="entry name" value="RGS"/>
</dbReference>
<dbReference type="InterPro" id="IPR042651">
    <property type="entry name" value="Rgs22"/>
</dbReference>
<dbReference type="SUPFAM" id="SSF48097">
    <property type="entry name" value="Regulator of G-protein signaling, RGS"/>
    <property type="match status" value="4"/>
</dbReference>
<dbReference type="CTD" id="26166"/>
<proteinExistence type="predicted"/>
<dbReference type="OrthoDB" id="10013157at2759"/>
<feature type="region of interest" description="Disordered" evidence="1">
    <location>
        <begin position="562"/>
        <end position="583"/>
    </location>
</feature>
<dbReference type="GO" id="GO:0005634">
    <property type="term" value="C:nucleus"/>
    <property type="evidence" value="ECO:0007669"/>
    <property type="project" value="TreeGrafter"/>
</dbReference>
<dbReference type="GeneID" id="101675471"/>
<sequence length="1286" mass="150054">MPEKRLTAEPPDITEEGFEDFLATDDFLVDYFNEFLSLPTFSEAIRFNVDFGVFEIVNNAPQLLEKQLKKILQNQQPRNPIYDVIRKGKNDVKPVQMNDPYEDKTININYNIMCLSREEGIEWIKKERLPAFLESDCYFEYRLAKLVSQVRWSGSGMNFTLSADFSPWVLKKPASPPPPVAEEENVIIMKKFYISLGEASYTQTKDWFALAKQSLQTASTFSLPTYVVHSKLETPVVSSVSDSFFFDDGIHPRTKRDSSESVRLTSRSEEDDDMGSISLQDTPSQALLRIYLEKQQDDDESLTLSFSTWEEFLRSYIAFILRVAIYQIFEEPLIESPDYINFNKVTEVVLEEGFEPHFGRNILLSETFQITNEKSKEMLEQSSSKSESIGPETRADWCMSHKTYDIGNRKEFERFKKFIKNTLGERYWSLWMDIERLKVLKDPGRHQRHLERMKKYYLVSNGDCYLSTEILSKLKLLDASQWNEEHLRNIQTEVVKPLLLYWAPRFCVTHSSSVKHASAELKFWHLRQEKPRKDVDPFPQMATLLPLRPKSCIPQISDMQKEESNLLQRPKSPKKPPRVKTAVQKPWRSKSLSLISSKGNVTEKGLRHRLESSNVIRLTSFTDISECLKPQLDRRYTYTEEPLVKAMADGALGGFDMENLLQSLYVENRAGFFFTKFCEHSGNKLWKNCVYFWFDLQAYHQLFYGETLHPFKVCKQAQYLFATYIAPSATLDIGLQQEKKKEIYMKIQPPFEDLFDTAEEYILLLLLEPWTKMVKFDQAAFGKVELIEETRQLDSTYFRKLQALHKETFSKKTEDTAGEIGTGISRLPEVSKKPEYWNNVPEEYKHFSFNDLLNNKLEFEHFRQFLEAHSSSMDLMCWTDIEQFRRIVYGDQKQREEKSIYIKNKYLNKKYFFGPQSPASPYQQDQIMNLSGGWGRMLHEQLDASVLLEVQKHILNKLENVWLPLFLASEQFAARQKIKVQMKDIAEELLLQKHERKIGVWKPVESKWISSSCEIIAFRKALLNPITARQFQRFVALKGDLLENDVLFWQEVQKYKDLCHSHCDESIIHKKIMTIIHCFINSSIPPALQIDIPVEQAQKIIEHRKELGPYVFREAQMTIFGVLFKFWPQFCEFRKNLTDEKIMSVLERRQEYNKQKKKLAVIEDEKFAKDGLRQYASSSASAIKTVTLATDPVFGLQAYGRQPTWCYSKYIEALEQERILLKIQEEMEKKLFTATSSFTNFKTPASALSLKKTVSSHNIQKTDRTLQLGLAANRKTSVPLQSNTII</sequence>
<dbReference type="CDD" id="cd08727">
    <property type="entry name" value="RGS_RGS22_2"/>
    <property type="match status" value="1"/>
</dbReference>
<dbReference type="InterPro" id="IPR036305">
    <property type="entry name" value="RGS_sf"/>
</dbReference>
<feature type="domain" description="RGS" evidence="2">
    <location>
        <begin position="848"/>
        <end position="972"/>
    </location>
</feature>
<dbReference type="SMART" id="SM00315">
    <property type="entry name" value="RGS"/>
    <property type="match status" value="2"/>
</dbReference>
<dbReference type="FunFam" id="1.10.167.10:FF:000020">
    <property type="entry name" value="Regulator of G protein signaling 22"/>
    <property type="match status" value="1"/>
</dbReference>
<dbReference type="InterPro" id="IPR048075">
    <property type="entry name" value="RGS22_RGS_second"/>
</dbReference>
<evidence type="ECO:0000313" key="3">
    <source>
        <dbReference type="Proteomes" id="UP000000715"/>
    </source>
</evidence>
<dbReference type="InterPro" id="IPR044926">
    <property type="entry name" value="RGS_subdomain_2"/>
</dbReference>
<dbReference type="CDD" id="cd08725">
    <property type="entry name" value="RGS_RGS22_4"/>
    <property type="match status" value="1"/>
</dbReference>
<feature type="domain" description="RGS" evidence="2">
    <location>
        <begin position="1017"/>
        <end position="1123"/>
    </location>
</feature>
<dbReference type="RefSeq" id="XP_044933920.1">
    <property type="nucleotide sequence ID" value="XM_045077985.1"/>
</dbReference>
<accession>A0A8U0RZU7</accession>
<dbReference type="InterPro" id="IPR048074">
    <property type="entry name" value="RGS22_RGS_fourth"/>
</dbReference>